<organism evidence="1 2">
    <name type="scientific">Ciona savignyi</name>
    <name type="common">Pacific transparent sea squirt</name>
    <dbReference type="NCBI Taxonomy" id="51511"/>
    <lineage>
        <taxon>Eukaryota</taxon>
        <taxon>Metazoa</taxon>
        <taxon>Chordata</taxon>
        <taxon>Tunicata</taxon>
        <taxon>Ascidiacea</taxon>
        <taxon>Phlebobranchia</taxon>
        <taxon>Cionidae</taxon>
        <taxon>Ciona</taxon>
    </lineage>
</organism>
<dbReference type="Ensembl" id="ENSCSAVT00000012995.1">
    <property type="protein sequence ID" value="ENSCSAVP00000012846.1"/>
    <property type="gene ID" value="ENSCSAVG00000007540.1"/>
</dbReference>
<protein>
    <submittedName>
        <fullName evidence="1">Uncharacterized protein</fullName>
    </submittedName>
</protein>
<dbReference type="HOGENOM" id="CLU_2048877_0_0_1"/>
<reference evidence="1" key="2">
    <citation type="submission" date="2025-08" db="UniProtKB">
        <authorList>
            <consortium name="Ensembl"/>
        </authorList>
    </citation>
    <scope>IDENTIFICATION</scope>
</reference>
<dbReference type="Proteomes" id="UP000007875">
    <property type="component" value="Unassembled WGS sequence"/>
</dbReference>
<dbReference type="GeneTree" id="ENSGT00660000097420"/>
<name>H2Z5I4_CIOSA</name>
<evidence type="ECO:0000313" key="2">
    <source>
        <dbReference type="Proteomes" id="UP000007875"/>
    </source>
</evidence>
<proteinExistence type="predicted"/>
<dbReference type="AlphaFoldDB" id="H2Z5I4"/>
<evidence type="ECO:0000313" key="1">
    <source>
        <dbReference type="Ensembl" id="ENSCSAVP00000012846.1"/>
    </source>
</evidence>
<accession>H2Z5I4</accession>
<sequence length="122" mass="14413">MPTSQIHIMYYKPYKRGNLVEVRISKDHEQIYYDIVQGAYIHFGGDLVKDSCKALFDRPVCRRFKNNSLAFDWFNDEDPDANYDKQVKVSAAIAKKLWEMGWTFLGCTGTENGQHWRWEIKE</sequence>
<reference evidence="2" key="1">
    <citation type="submission" date="2003-08" db="EMBL/GenBank/DDBJ databases">
        <authorList>
            <person name="Birren B."/>
            <person name="Nusbaum C."/>
            <person name="Abebe A."/>
            <person name="Abouelleil A."/>
            <person name="Adekoya E."/>
            <person name="Ait-zahra M."/>
            <person name="Allen N."/>
            <person name="Allen T."/>
            <person name="An P."/>
            <person name="Anderson M."/>
            <person name="Anderson S."/>
            <person name="Arachchi H."/>
            <person name="Armbruster J."/>
            <person name="Bachantsang P."/>
            <person name="Baldwin J."/>
            <person name="Barry A."/>
            <person name="Bayul T."/>
            <person name="Blitshsteyn B."/>
            <person name="Bloom T."/>
            <person name="Blye J."/>
            <person name="Boguslavskiy L."/>
            <person name="Borowsky M."/>
            <person name="Boukhgalter B."/>
            <person name="Brunache A."/>
            <person name="Butler J."/>
            <person name="Calixte N."/>
            <person name="Calvo S."/>
            <person name="Camarata J."/>
            <person name="Campo K."/>
            <person name="Chang J."/>
            <person name="Cheshatsang Y."/>
            <person name="Citroen M."/>
            <person name="Collymore A."/>
            <person name="Considine T."/>
            <person name="Cook A."/>
            <person name="Cooke P."/>
            <person name="Corum B."/>
            <person name="Cuomo C."/>
            <person name="David R."/>
            <person name="Dawoe T."/>
            <person name="Degray S."/>
            <person name="Dodge S."/>
            <person name="Dooley K."/>
            <person name="Dorje P."/>
            <person name="Dorjee K."/>
            <person name="Dorris L."/>
            <person name="Duffey N."/>
            <person name="Dupes A."/>
            <person name="Elkins T."/>
            <person name="Engels R."/>
            <person name="Erickson J."/>
            <person name="Farina A."/>
            <person name="Faro S."/>
            <person name="Ferreira P."/>
            <person name="Fischer H."/>
            <person name="Fitzgerald M."/>
            <person name="Foley K."/>
            <person name="Gage D."/>
            <person name="Galagan J."/>
            <person name="Gearin G."/>
            <person name="Gnerre S."/>
            <person name="Gnirke A."/>
            <person name="Goyette A."/>
            <person name="Graham J."/>
            <person name="Grandbois E."/>
            <person name="Gyaltsen K."/>
            <person name="Hafez N."/>
            <person name="Hagopian D."/>
            <person name="Hagos B."/>
            <person name="Hall J."/>
            <person name="Hatcher B."/>
            <person name="Heller A."/>
            <person name="Higgins H."/>
            <person name="Honan T."/>
            <person name="Horn A."/>
            <person name="Houde N."/>
            <person name="Hughes L."/>
            <person name="Hulme W."/>
            <person name="Husby E."/>
            <person name="Iliev I."/>
            <person name="Jaffe D."/>
            <person name="Jones C."/>
            <person name="Kamal M."/>
            <person name="Kamat A."/>
            <person name="Kamvysselis M."/>
            <person name="Karlsson E."/>
            <person name="Kells C."/>
            <person name="Kieu A."/>
            <person name="Kisner P."/>
            <person name="Kodira C."/>
            <person name="Kulbokas E."/>
            <person name="Labutti K."/>
            <person name="Lama D."/>
            <person name="Landers T."/>
            <person name="Leger J."/>
            <person name="Levine S."/>
            <person name="Lewis D."/>
            <person name="Lewis T."/>
            <person name="Lindblad-toh K."/>
            <person name="Liu X."/>
            <person name="Lokyitsang T."/>
            <person name="Lokyitsang Y."/>
            <person name="Lucien O."/>
            <person name="Lui A."/>
            <person name="Ma L.J."/>
            <person name="Mabbitt R."/>
            <person name="Macdonald J."/>
            <person name="Maclean C."/>
            <person name="Major J."/>
            <person name="Manning J."/>
            <person name="Marabella R."/>
            <person name="Maru K."/>
            <person name="Matthews C."/>
            <person name="Mauceli E."/>
            <person name="Mccarthy M."/>
            <person name="Mcdonough S."/>
            <person name="Mcghee T."/>
            <person name="Meldrim J."/>
            <person name="Meneus L."/>
            <person name="Mesirov J."/>
            <person name="Mihalev A."/>
            <person name="Mihova T."/>
            <person name="Mikkelsen T."/>
            <person name="Mlenga V."/>
            <person name="Moru K."/>
            <person name="Mozes J."/>
            <person name="Mulrain L."/>
            <person name="Munson G."/>
            <person name="Naylor J."/>
            <person name="Newes C."/>
            <person name="Nguyen C."/>
            <person name="Nguyen N."/>
            <person name="Nguyen T."/>
            <person name="Nicol R."/>
            <person name="Nielsen C."/>
            <person name="Nizzari M."/>
            <person name="Norbu C."/>
            <person name="Norbu N."/>
            <person name="O'donnell P."/>
            <person name="Okoawo O."/>
            <person name="O'leary S."/>
            <person name="Omotosho B."/>
            <person name="O'neill K."/>
            <person name="Osman S."/>
            <person name="Parker S."/>
            <person name="Perrin D."/>
            <person name="Phunkhang P."/>
            <person name="Piqani B."/>
            <person name="Purcell S."/>
            <person name="Rachupka T."/>
            <person name="Ramasamy U."/>
            <person name="Rameau R."/>
            <person name="Ray V."/>
            <person name="Raymond C."/>
            <person name="Retta R."/>
            <person name="Richardson S."/>
            <person name="Rise C."/>
            <person name="Rodriguez J."/>
            <person name="Rogers J."/>
            <person name="Rogov P."/>
            <person name="Rutman M."/>
            <person name="Schupbach R."/>
            <person name="Seaman C."/>
            <person name="Settipalli S."/>
            <person name="Sharpe T."/>
            <person name="Sheridan J."/>
            <person name="Sherpa N."/>
            <person name="Shi J."/>
            <person name="Smirnov S."/>
            <person name="Smith C."/>
            <person name="Sougnez C."/>
            <person name="Spencer B."/>
            <person name="Stalker J."/>
            <person name="Stange-thomann N."/>
            <person name="Stavropoulos S."/>
            <person name="Stetson K."/>
            <person name="Stone C."/>
            <person name="Stone S."/>
            <person name="Stubbs M."/>
            <person name="Talamas J."/>
            <person name="Tchuinga P."/>
            <person name="Tenzing P."/>
            <person name="Tesfaye S."/>
            <person name="Theodore J."/>
            <person name="Thoulutsang Y."/>
            <person name="Topham K."/>
            <person name="Towey S."/>
            <person name="Tsamla T."/>
            <person name="Tsomo N."/>
            <person name="Vallee D."/>
            <person name="Vassiliev H."/>
            <person name="Venkataraman V."/>
            <person name="Vinson J."/>
            <person name="Vo A."/>
            <person name="Wade C."/>
            <person name="Wang S."/>
            <person name="Wangchuk T."/>
            <person name="Wangdi T."/>
            <person name="Whittaker C."/>
            <person name="Wilkinson J."/>
            <person name="Wu Y."/>
            <person name="Wyman D."/>
            <person name="Yadav S."/>
            <person name="Yang S."/>
            <person name="Yang X."/>
            <person name="Yeager S."/>
            <person name="Yee E."/>
            <person name="Young G."/>
            <person name="Zainoun J."/>
            <person name="Zembeck L."/>
            <person name="Zimmer A."/>
            <person name="Zody M."/>
            <person name="Lander E."/>
        </authorList>
    </citation>
    <scope>NUCLEOTIDE SEQUENCE [LARGE SCALE GENOMIC DNA]</scope>
</reference>
<dbReference type="InParanoid" id="H2Z5I4"/>
<keyword evidence="2" id="KW-1185">Reference proteome</keyword>
<dbReference type="OMA" id="CKANENG"/>
<reference evidence="1" key="3">
    <citation type="submission" date="2025-09" db="UniProtKB">
        <authorList>
            <consortium name="Ensembl"/>
        </authorList>
    </citation>
    <scope>IDENTIFICATION</scope>
</reference>